<keyword evidence="4" id="KW-0378">Hydrolase</keyword>
<accession>A0A7W8EDA7</accession>
<dbReference type="GO" id="GO:0009002">
    <property type="term" value="F:serine-type D-Ala-D-Ala carboxypeptidase activity"/>
    <property type="evidence" value="ECO:0007669"/>
    <property type="project" value="UniProtKB-EC"/>
</dbReference>
<dbReference type="RefSeq" id="WP_184959797.1">
    <property type="nucleotide sequence ID" value="NZ_JACHIN010000002.1"/>
</dbReference>
<dbReference type="InterPro" id="IPR001466">
    <property type="entry name" value="Beta-lactam-related"/>
</dbReference>
<reference evidence="4 5" key="1">
    <citation type="submission" date="2020-08" db="EMBL/GenBank/DDBJ databases">
        <title>Genomic Encyclopedia of Type Strains, Phase IV (KMG-IV): sequencing the most valuable type-strain genomes for metagenomic binning, comparative biology and taxonomic classification.</title>
        <authorList>
            <person name="Goeker M."/>
        </authorList>
    </citation>
    <scope>NUCLEOTIDE SEQUENCE [LARGE SCALE GENOMIC DNA]</scope>
    <source>
        <strain evidence="4 5">DSM 45385</strain>
    </source>
</reference>
<gene>
    <name evidence="4" type="ORF">HNR40_001824</name>
</gene>
<feature type="domain" description="Beta-lactamase-related" evidence="3">
    <location>
        <begin position="43"/>
        <end position="323"/>
    </location>
</feature>
<feature type="compositionally biased region" description="Pro residues" evidence="1">
    <location>
        <begin position="308"/>
        <end position="318"/>
    </location>
</feature>
<dbReference type="Gene3D" id="3.40.710.10">
    <property type="entry name" value="DD-peptidase/beta-lactamase superfamily"/>
    <property type="match status" value="1"/>
</dbReference>
<keyword evidence="4" id="KW-0645">Protease</keyword>
<evidence type="ECO:0000256" key="1">
    <source>
        <dbReference type="SAM" id="MobiDB-lite"/>
    </source>
</evidence>
<keyword evidence="4" id="KW-0121">Carboxypeptidase</keyword>
<dbReference type="PANTHER" id="PTHR46825">
    <property type="entry name" value="D-ALANYL-D-ALANINE-CARBOXYPEPTIDASE/ENDOPEPTIDASE AMPH"/>
    <property type="match status" value="1"/>
</dbReference>
<protein>
    <submittedName>
        <fullName evidence="4">D-alanyl-D-alanine carboxypeptidase</fullName>
        <ecNumber evidence="4">3.4.16.4</ecNumber>
    </submittedName>
</protein>
<evidence type="ECO:0000256" key="2">
    <source>
        <dbReference type="SAM" id="SignalP"/>
    </source>
</evidence>
<evidence type="ECO:0000313" key="5">
    <source>
        <dbReference type="Proteomes" id="UP000568380"/>
    </source>
</evidence>
<dbReference type="EC" id="3.4.16.4" evidence="4"/>
<dbReference type="InterPro" id="IPR012338">
    <property type="entry name" value="Beta-lactam/transpept-like"/>
</dbReference>
<keyword evidence="5" id="KW-1185">Reference proteome</keyword>
<dbReference type="AlphaFoldDB" id="A0A7W8EDA7"/>
<dbReference type="SUPFAM" id="SSF56601">
    <property type="entry name" value="beta-lactamase/transpeptidase-like"/>
    <property type="match status" value="1"/>
</dbReference>
<dbReference type="PANTHER" id="PTHR46825:SF7">
    <property type="entry name" value="D-ALANYL-D-ALANINE CARBOXYPEPTIDASE"/>
    <property type="match status" value="1"/>
</dbReference>
<feature type="region of interest" description="Disordered" evidence="1">
    <location>
        <begin position="306"/>
        <end position="325"/>
    </location>
</feature>
<dbReference type="EMBL" id="JACHIN010000002">
    <property type="protein sequence ID" value="MBB5076360.1"/>
    <property type="molecule type" value="Genomic_DNA"/>
</dbReference>
<comment type="caution">
    <text evidence="4">The sequence shown here is derived from an EMBL/GenBank/DDBJ whole genome shotgun (WGS) entry which is preliminary data.</text>
</comment>
<proteinExistence type="predicted"/>
<sequence>MRRRTGSALALAAALTLSFAPAAQAAERPVSAAGDELGDVQAAVDALARTPGVLAVIGEARVDGRLVGSGSAGSRLRDGKGGKVPPGARYRAGSQTKLMIAVAVLQLVKEGKLGLDDKVGKLLPQVRRGAIVQKANSITVRHLLRHTSGIPDWGGKIAADPDRYFFKDVDRHHSPLEVVKLSRGLPRTGAPGERFSYSNTNFTLLGMIVEKVTGRSLRSEIDRRIFKPLRMTRSYLATKPGIKGTHAHSYMSDASGKLHDVSRLNPSFGGAAGGVISTARDLSTFARAFRGGKLLPPKLMKVLSDPPEGMPEPPPGPQPCAGTQVGSFPGYISATATSNDGRRQFAFSITLSGPDKVRRDVLDKPGLLQKAAESVICPGAS</sequence>
<organism evidence="4 5">
    <name type="scientific">Nonomuraea endophytica</name>
    <dbReference type="NCBI Taxonomy" id="714136"/>
    <lineage>
        <taxon>Bacteria</taxon>
        <taxon>Bacillati</taxon>
        <taxon>Actinomycetota</taxon>
        <taxon>Actinomycetes</taxon>
        <taxon>Streptosporangiales</taxon>
        <taxon>Streptosporangiaceae</taxon>
        <taxon>Nonomuraea</taxon>
    </lineage>
</organism>
<evidence type="ECO:0000259" key="3">
    <source>
        <dbReference type="Pfam" id="PF00144"/>
    </source>
</evidence>
<name>A0A7W8EDA7_9ACTN</name>
<dbReference type="Proteomes" id="UP000568380">
    <property type="component" value="Unassembled WGS sequence"/>
</dbReference>
<evidence type="ECO:0000313" key="4">
    <source>
        <dbReference type="EMBL" id="MBB5076360.1"/>
    </source>
</evidence>
<feature type="signal peptide" evidence="2">
    <location>
        <begin position="1"/>
        <end position="25"/>
    </location>
</feature>
<dbReference type="InterPro" id="IPR050491">
    <property type="entry name" value="AmpC-like"/>
</dbReference>
<dbReference type="Pfam" id="PF00144">
    <property type="entry name" value="Beta-lactamase"/>
    <property type="match status" value="1"/>
</dbReference>
<keyword evidence="2" id="KW-0732">Signal</keyword>
<feature type="chain" id="PRO_5030970945" evidence="2">
    <location>
        <begin position="26"/>
        <end position="381"/>
    </location>
</feature>